<dbReference type="EMBL" id="VUOE01000003">
    <property type="protein sequence ID" value="KAA2215774.1"/>
    <property type="molecule type" value="Genomic_DNA"/>
</dbReference>
<dbReference type="PANTHER" id="PTHR13604">
    <property type="entry name" value="DC12-RELATED"/>
    <property type="match status" value="1"/>
</dbReference>
<dbReference type="GO" id="GO:0008233">
    <property type="term" value="F:peptidase activity"/>
    <property type="evidence" value="ECO:0007669"/>
    <property type="project" value="UniProtKB-KW"/>
</dbReference>
<evidence type="ECO:0000256" key="3">
    <source>
        <dbReference type="ARBA" id="ARBA00022763"/>
    </source>
</evidence>
<keyword evidence="7" id="KW-0456">Lyase</keyword>
<evidence type="ECO:0000313" key="9">
    <source>
        <dbReference type="EMBL" id="KAA2215774.1"/>
    </source>
</evidence>
<name>A0A5B2TNH2_9FLAO</name>
<dbReference type="EC" id="3.4.-.-" evidence="8"/>
<evidence type="ECO:0000256" key="6">
    <source>
        <dbReference type="ARBA" id="ARBA00023125"/>
    </source>
</evidence>
<reference evidence="9 10" key="1">
    <citation type="submission" date="2019-09" db="EMBL/GenBank/DDBJ databases">
        <authorList>
            <person name="Khan S.A."/>
            <person name="Jeon C.O."/>
            <person name="Chun B.H."/>
            <person name="Jeong S.E."/>
        </authorList>
    </citation>
    <scope>NUCLEOTIDE SEQUENCE [LARGE SCALE GENOMIC DNA]</scope>
    <source>
        <strain evidence="9 10">KCTC 42508</strain>
    </source>
</reference>
<dbReference type="Gene3D" id="3.90.1680.10">
    <property type="entry name" value="SOS response associated peptidase-like"/>
    <property type="match status" value="1"/>
</dbReference>
<gene>
    <name evidence="9" type="ORF">F0361_16395</name>
</gene>
<keyword evidence="4 8" id="KW-0378">Hydrolase</keyword>
<evidence type="ECO:0000256" key="7">
    <source>
        <dbReference type="ARBA" id="ARBA00023239"/>
    </source>
</evidence>
<evidence type="ECO:0000256" key="8">
    <source>
        <dbReference type="RuleBase" id="RU364100"/>
    </source>
</evidence>
<dbReference type="GO" id="GO:0006508">
    <property type="term" value="P:proteolysis"/>
    <property type="evidence" value="ECO:0007669"/>
    <property type="project" value="UniProtKB-KW"/>
</dbReference>
<keyword evidence="3" id="KW-0227">DNA damage</keyword>
<evidence type="ECO:0000313" key="10">
    <source>
        <dbReference type="Proteomes" id="UP000323188"/>
    </source>
</evidence>
<dbReference type="AlphaFoldDB" id="A0A5B2TNH2"/>
<evidence type="ECO:0000256" key="4">
    <source>
        <dbReference type="ARBA" id="ARBA00022801"/>
    </source>
</evidence>
<organism evidence="9 10">
    <name type="scientific">Maribacter flavus</name>
    <dbReference type="NCBI Taxonomy" id="1658664"/>
    <lineage>
        <taxon>Bacteria</taxon>
        <taxon>Pseudomonadati</taxon>
        <taxon>Bacteroidota</taxon>
        <taxon>Flavobacteriia</taxon>
        <taxon>Flavobacteriales</taxon>
        <taxon>Flavobacteriaceae</taxon>
        <taxon>Maribacter</taxon>
    </lineage>
</organism>
<dbReference type="InterPro" id="IPR003738">
    <property type="entry name" value="SRAP"/>
</dbReference>
<protein>
    <recommendedName>
        <fullName evidence="8">Abasic site processing protein</fullName>
        <ecNumber evidence="8">3.4.-.-</ecNumber>
    </recommendedName>
</protein>
<comment type="similarity">
    <text evidence="1 8">Belongs to the SOS response-associated peptidase family.</text>
</comment>
<dbReference type="Pfam" id="PF02586">
    <property type="entry name" value="SRAP"/>
    <property type="match status" value="1"/>
</dbReference>
<comment type="caution">
    <text evidence="9">The sequence shown here is derived from an EMBL/GenBank/DDBJ whole genome shotgun (WGS) entry which is preliminary data.</text>
</comment>
<evidence type="ECO:0000256" key="5">
    <source>
        <dbReference type="ARBA" id="ARBA00023124"/>
    </source>
</evidence>
<dbReference type="GO" id="GO:0016829">
    <property type="term" value="F:lyase activity"/>
    <property type="evidence" value="ECO:0007669"/>
    <property type="project" value="UniProtKB-KW"/>
</dbReference>
<proteinExistence type="inferred from homology"/>
<dbReference type="PANTHER" id="PTHR13604:SF0">
    <property type="entry name" value="ABASIC SITE PROCESSING PROTEIN HMCES"/>
    <property type="match status" value="1"/>
</dbReference>
<dbReference type="GO" id="GO:0003697">
    <property type="term" value="F:single-stranded DNA binding"/>
    <property type="evidence" value="ECO:0007669"/>
    <property type="project" value="InterPro"/>
</dbReference>
<dbReference type="InterPro" id="IPR036590">
    <property type="entry name" value="SRAP-like"/>
</dbReference>
<keyword evidence="6" id="KW-0238">DNA-binding</keyword>
<dbReference type="GO" id="GO:0106300">
    <property type="term" value="P:protein-DNA covalent cross-linking repair"/>
    <property type="evidence" value="ECO:0007669"/>
    <property type="project" value="InterPro"/>
</dbReference>
<dbReference type="SUPFAM" id="SSF143081">
    <property type="entry name" value="BB1717-like"/>
    <property type="match status" value="1"/>
</dbReference>
<evidence type="ECO:0000256" key="2">
    <source>
        <dbReference type="ARBA" id="ARBA00022670"/>
    </source>
</evidence>
<accession>A0A5B2TNH2</accession>
<dbReference type="RefSeq" id="WP_154920419.1">
    <property type="nucleotide sequence ID" value="NZ_VUOE01000003.1"/>
</dbReference>
<sequence length="259" mass="30269">MCYDVKAQLETQLRRAKRDSDVHAIAEIKDRLAGLTDHPYHHVSGFKHPKLVIYTNEHPMEPVISQWGLAPHWVKDKKQLYGAWNKTLNARGETIFELKSFKSSAIHRRCIIPIDGFYEHRHFKGKTYPHYIYRKDGKPMNLAGLWREWTDQVTGEVLHTFSIVTTTANPMMEKIHNNPAASEEPRMPVILPEELEEQWLQDYEEELTEQAINPLLQPFPEKLMTFHTVGRLRGKEYAGNIPEINEKVSYPELDQQLLF</sequence>
<dbReference type="Proteomes" id="UP000323188">
    <property type="component" value="Unassembled WGS sequence"/>
</dbReference>
<evidence type="ECO:0000256" key="1">
    <source>
        <dbReference type="ARBA" id="ARBA00008136"/>
    </source>
</evidence>
<keyword evidence="5" id="KW-0190">Covalent protein-DNA linkage</keyword>
<keyword evidence="2 8" id="KW-0645">Protease</keyword>